<keyword evidence="3" id="KW-0063">Aspartyl esterase</keyword>
<feature type="domain" description="Pectinesterase catalytic" evidence="4">
    <location>
        <begin position="4"/>
        <end position="290"/>
    </location>
</feature>
<proteinExistence type="inferred from homology"/>
<protein>
    <submittedName>
        <fullName evidence="5">Pectinesterase A</fullName>
        <ecNumber evidence="5">3.1.1.11</ecNumber>
    </submittedName>
</protein>
<organism evidence="5 6">
    <name type="scientific">Sutcliffiella rhizosphaerae</name>
    <dbReference type="NCBI Taxonomy" id="2880967"/>
    <lineage>
        <taxon>Bacteria</taxon>
        <taxon>Bacillati</taxon>
        <taxon>Bacillota</taxon>
        <taxon>Bacilli</taxon>
        <taxon>Bacillales</taxon>
        <taxon>Bacillaceae</taxon>
        <taxon>Sutcliffiella</taxon>
    </lineage>
</organism>
<dbReference type="InterPro" id="IPR012334">
    <property type="entry name" value="Pectin_lyas_fold"/>
</dbReference>
<dbReference type="InterPro" id="IPR000070">
    <property type="entry name" value="Pectinesterase_cat"/>
</dbReference>
<dbReference type="EC" id="3.1.1.11" evidence="5"/>
<dbReference type="PANTHER" id="PTHR31321:SF57">
    <property type="entry name" value="PECTINESTERASE 53-RELATED"/>
    <property type="match status" value="1"/>
</dbReference>
<dbReference type="GO" id="GO:0030599">
    <property type="term" value="F:pectinesterase activity"/>
    <property type="evidence" value="ECO:0007669"/>
    <property type="project" value="UniProtKB-EC"/>
</dbReference>
<comment type="similarity">
    <text evidence="1">Belongs to the pectinesterase family.</text>
</comment>
<sequence>MQYITVSQDGLSDFDTIQAAIDSIRVHPLEPVTVLIKNGEYKERVIIPENKSPITLQGESSEKTIITFHRCATMKDKKGQPIGTFQTAVVTSFADNIRIENLTIVNSAGYGHEIGQALALYISGDKSTIKEVKLLGNQDTLYASKGKQLYKNCYIEGHVDFIFGAASAIFHQCEIHSLRKGYITAASTPEDAPYGFVFIDCKLTGVATDDSVFLGRPWRPYAHTIFINTWMGSHIKQVGWDNWRNMENESTSYYGEFESTGPGAFTEARVSWSKALTKEEADTYEIHRLLSNW</sequence>
<dbReference type="Pfam" id="PF01095">
    <property type="entry name" value="Pectinesterase"/>
    <property type="match status" value="1"/>
</dbReference>
<name>A0ABM8YM56_9BACI</name>
<dbReference type="PANTHER" id="PTHR31321">
    <property type="entry name" value="ACYL-COA THIOESTER HYDROLASE YBHC-RELATED"/>
    <property type="match status" value="1"/>
</dbReference>
<comment type="caution">
    <text evidence="5">The sequence shown here is derived from an EMBL/GenBank/DDBJ whole genome shotgun (WGS) entry which is preliminary data.</text>
</comment>
<accession>A0ABM8YM56</accession>
<dbReference type="InterPro" id="IPR011050">
    <property type="entry name" value="Pectin_lyase_fold/virulence"/>
</dbReference>
<evidence type="ECO:0000313" key="5">
    <source>
        <dbReference type="EMBL" id="CAG9620957.1"/>
    </source>
</evidence>
<evidence type="ECO:0000313" key="6">
    <source>
        <dbReference type="Proteomes" id="UP000789833"/>
    </source>
</evidence>
<dbReference type="EMBL" id="CAKJTJ010000007">
    <property type="protein sequence ID" value="CAG9620957.1"/>
    <property type="molecule type" value="Genomic_DNA"/>
</dbReference>
<dbReference type="Proteomes" id="UP000789833">
    <property type="component" value="Unassembled WGS sequence"/>
</dbReference>
<dbReference type="RefSeq" id="WP_230500866.1">
    <property type="nucleotide sequence ID" value="NZ_CAKJTJ010000007.1"/>
</dbReference>
<keyword evidence="6" id="KW-1185">Reference proteome</keyword>
<dbReference type="Gene3D" id="2.160.20.10">
    <property type="entry name" value="Single-stranded right-handed beta-helix, Pectin lyase-like"/>
    <property type="match status" value="1"/>
</dbReference>
<evidence type="ECO:0000256" key="2">
    <source>
        <dbReference type="ARBA" id="ARBA00022801"/>
    </source>
</evidence>
<evidence type="ECO:0000259" key="4">
    <source>
        <dbReference type="Pfam" id="PF01095"/>
    </source>
</evidence>
<dbReference type="SUPFAM" id="SSF51126">
    <property type="entry name" value="Pectin lyase-like"/>
    <property type="match status" value="1"/>
</dbReference>
<evidence type="ECO:0000256" key="3">
    <source>
        <dbReference type="ARBA" id="ARBA00023085"/>
    </source>
</evidence>
<reference evidence="5 6" key="1">
    <citation type="submission" date="2021-10" db="EMBL/GenBank/DDBJ databases">
        <authorList>
            <person name="Criscuolo A."/>
        </authorList>
    </citation>
    <scope>NUCLEOTIDE SEQUENCE [LARGE SCALE GENOMIC DNA]</scope>
    <source>
        <strain evidence="6">CIP 111883</strain>
    </source>
</reference>
<gene>
    <name evidence="5" type="primary">pemA</name>
    <name evidence="5" type="ORF">BACCIP111883_01729</name>
</gene>
<evidence type="ECO:0000256" key="1">
    <source>
        <dbReference type="ARBA" id="ARBA00008891"/>
    </source>
</evidence>
<keyword evidence="2 5" id="KW-0378">Hydrolase</keyword>